<keyword evidence="2" id="KW-1185">Reference proteome</keyword>
<protein>
    <submittedName>
        <fullName evidence="1">Uncharacterized protein</fullName>
    </submittedName>
</protein>
<gene>
    <name evidence="1" type="ORF">T4D_5552</name>
</gene>
<organism evidence="1 2">
    <name type="scientific">Trichinella pseudospiralis</name>
    <name type="common">Parasitic roundworm</name>
    <dbReference type="NCBI Taxonomy" id="6337"/>
    <lineage>
        <taxon>Eukaryota</taxon>
        <taxon>Metazoa</taxon>
        <taxon>Ecdysozoa</taxon>
        <taxon>Nematoda</taxon>
        <taxon>Enoplea</taxon>
        <taxon>Dorylaimia</taxon>
        <taxon>Trichinellida</taxon>
        <taxon>Trichinellidae</taxon>
        <taxon>Trichinella</taxon>
    </lineage>
</organism>
<dbReference type="AlphaFoldDB" id="A0A0V1FV75"/>
<comment type="caution">
    <text evidence="1">The sequence shown here is derived from an EMBL/GenBank/DDBJ whole genome shotgun (WGS) entry which is preliminary data.</text>
</comment>
<evidence type="ECO:0000313" key="2">
    <source>
        <dbReference type="Proteomes" id="UP000054995"/>
    </source>
</evidence>
<accession>A0A0V1FV75</accession>
<sequence>MKIENFDDCVTQGNLFTNFCSYYSDQFLWQLLEKENLKAPRLHVISHFLIKVTVAVPRFNSNFSTRPFAQLIV</sequence>
<evidence type="ECO:0000313" key="1">
    <source>
        <dbReference type="EMBL" id="KRY89917.1"/>
    </source>
</evidence>
<dbReference type="EMBL" id="JYDT01000026">
    <property type="protein sequence ID" value="KRY89917.1"/>
    <property type="molecule type" value="Genomic_DNA"/>
</dbReference>
<proteinExistence type="predicted"/>
<name>A0A0V1FV75_TRIPS</name>
<dbReference type="Proteomes" id="UP000054995">
    <property type="component" value="Unassembled WGS sequence"/>
</dbReference>
<reference evidence="1 2" key="1">
    <citation type="submission" date="2015-01" db="EMBL/GenBank/DDBJ databases">
        <title>Evolution of Trichinella species and genotypes.</title>
        <authorList>
            <person name="Korhonen P.K."/>
            <person name="Edoardo P."/>
            <person name="Giuseppe L.R."/>
            <person name="Gasser R.B."/>
        </authorList>
    </citation>
    <scope>NUCLEOTIDE SEQUENCE [LARGE SCALE GENOMIC DNA]</scope>
    <source>
        <strain evidence="1">ISS470</strain>
    </source>
</reference>